<evidence type="ECO:0000313" key="2">
    <source>
        <dbReference type="Proteomes" id="UP001207228"/>
    </source>
</evidence>
<reference evidence="1 2" key="1">
    <citation type="submission" date="2022-11" db="EMBL/GenBank/DDBJ databases">
        <title>The characterization of three novel Bacteroidetes species and genomic analysis of their roles in tidal elemental geochemical cycles.</title>
        <authorList>
            <person name="Ma K.-J."/>
        </authorList>
    </citation>
    <scope>NUCLEOTIDE SEQUENCE [LARGE SCALE GENOMIC DNA]</scope>
    <source>
        <strain evidence="1 2">M82</strain>
    </source>
</reference>
<accession>A0ABT3RFN7</accession>
<sequence length="146" mass="17235">MTRLCVVLVGRQMQQYFKNNFVTFLYDTQTRLGKAEWRGHLKGSELREAYLLVLDMIDRFSLTRWLADDRQMESIDPADLQWSLEVFVPRIAKSSLLRMARLPSRFDENRQAVKQMIVKGHTFDLDLVLCDFSDEQEAMAWLMEPL</sequence>
<dbReference type="EMBL" id="JAPFQO010000007">
    <property type="protein sequence ID" value="MCX2740654.1"/>
    <property type="molecule type" value="Genomic_DNA"/>
</dbReference>
<dbReference type="RefSeq" id="WP_266052718.1">
    <property type="nucleotide sequence ID" value="NZ_JAPFQO010000007.1"/>
</dbReference>
<organism evidence="1 2">
    <name type="scientific">Pontibacter anaerobius</name>
    <dbReference type="NCBI Taxonomy" id="2993940"/>
    <lineage>
        <taxon>Bacteria</taxon>
        <taxon>Pseudomonadati</taxon>
        <taxon>Bacteroidota</taxon>
        <taxon>Cytophagia</taxon>
        <taxon>Cytophagales</taxon>
        <taxon>Hymenobacteraceae</taxon>
        <taxon>Pontibacter</taxon>
    </lineage>
</organism>
<keyword evidence="2" id="KW-1185">Reference proteome</keyword>
<evidence type="ECO:0000313" key="1">
    <source>
        <dbReference type="EMBL" id="MCX2740654.1"/>
    </source>
</evidence>
<protein>
    <recommendedName>
        <fullName evidence="3">STAS/SEC14 domain-containing protein</fullName>
    </recommendedName>
</protein>
<comment type="caution">
    <text evidence="1">The sequence shown here is derived from an EMBL/GenBank/DDBJ whole genome shotgun (WGS) entry which is preliminary data.</text>
</comment>
<evidence type="ECO:0008006" key="3">
    <source>
        <dbReference type="Google" id="ProtNLM"/>
    </source>
</evidence>
<proteinExistence type="predicted"/>
<dbReference type="Proteomes" id="UP001207228">
    <property type="component" value="Unassembled WGS sequence"/>
</dbReference>
<gene>
    <name evidence="1" type="ORF">OO017_11900</name>
</gene>
<name>A0ABT3RFN7_9BACT</name>